<proteinExistence type="predicted"/>
<evidence type="ECO:0000313" key="2">
    <source>
        <dbReference type="Proteomes" id="UP001177883"/>
    </source>
</evidence>
<gene>
    <name evidence="1" type="ORF">Q8W38_09170</name>
</gene>
<comment type="caution">
    <text evidence="1">The sequence shown here is derived from an EMBL/GenBank/DDBJ whole genome shotgun (WGS) entry which is preliminary data.</text>
</comment>
<dbReference type="PROSITE" id="PS51257">
    <property type="entry name" value="PROKAR_LIPOPROTEIN"/>
    <property type="match status" value="1"/>
</dbReference>
<dbReference type="EMBL" id="JAUYVK010000007">
    <property type="protein sequence ID" value="MDP2489503.1"/>
    <property type="molecule type" value="Genomic_DNA"/>
</dbReference>
<organism evidence="1 2">
    <name type="scientific">Vibrio splendidus</name>
    <dbReference type="NCBI Taxonomy" id="29497"/>
    <lineage>
        <taxon>Bacteria</taxon>
        <taxon>Pseudomonadati</taxon>
        <taxon>Pseudomonadota</taxon>
        <taxon>Gammaproteobacteria</taxon>
        <taxon>Vibrionales</taxon>
        <taxon>Vibrionaceae</taxon>
        <taxon>Vibrio</taxon>
    </lineage>
</organism>
<evidence type="ECO:0000313" key="1">
    <source>
        <dbReference type="EMBL" id="MDP2489503.1"/>
    </source>
</evidence>
<evidence type="ECO:0008006" key="3">
    <source>
        <dbReference type="Google" id="ProtNLM"/>
    </source>
</evidence>
<protein>
    <recommendedName>
        <fullName evidence="3">Lipoprotein</fullName>
    </recommendedName>
</protein>
<sequence>MKKILLSIVFSMALSGCVYTSHTEKLDTPIARKNLSSIEQIPYSSFEDVTSEREASIGEIMFVYDKYVKVIEKTEYIRFKAPTSRNFPTPAEWAATYKYDDGTEDNLFVYTTPKYYNASIGVILDENNRVATDQPLVQVEGAKTGRRWGLLGKGQFFGIHTNETKADKSNSWALRFGGSIGSNYEFEIVNQNESTVVDVLQTIKISERDFLSGFTVRGIFIKGKHKAKHGIIKFTATDIRS</sequence>
<reference evidence="1" key="1">
    <citation type="submission" date="2023-07" db="EMBL/GenBank/DDBJ databases">
        <title>Genome content predicts the carbon catabolic preferences of heterotrophic bacteria.</title>
        <authorList>
            <person name="Gralka M."/>
        </authorList>
    </citation>
    <scope>NUCLEOTIDE SEQUENCE</scope>
    <source>
        <strain evidence="1">6E03</strain>
    </source>
</reference>
<dbReference type="RefSeq" id="WP_102492381.1">
    <property type="nucleotide sequence ID" value="NZ_JAUYVK010000007.1"/>
</dbReference>
<accession>A0ABD5A946</accession>
<dbReference type="AlphaFoldDB" id="A0ABD5A946"/>
<dbReference type="Proteomes" id="UP001177883">
    <property type="component" value="Unassembled WGS sequence"/>
</dbReference>
<name>A0ABD5A946_VIBSP</name>